<proteinExistence type="predicted"/>
<keyword evidence="2" id="KW-1185">Reference proteome</keyword>
<sequence length="92" mass="10154">MGGWGGSSGVGPSRQYWNQYDFQLGITTPAHQIDTQASQQDSLNTSGIQIPAWMNPFGLPHSPRQQDELLQHTQPTQITTDLGGQIRESMET</sequence>
<accession>A0A2I0X9X6</accession>
<reference evidence="1 2" key="1">
    <citation type="journal article" date="2016" name="Sci. Rep.">
        <title>The Dendrobium catenatum Lindl. genome sequence provides insights into polysaccharide synthase, floral development and adaptive evolution.</title>
        <authorList>
            <person name="Zhang G.Q."/>
            <person name="Xu Q."/>
            <person name="Bian C."/>
            <person name="Tsai W.C."/>
            <person name="Yeh C.M."/>
            <person name="Liu K.W."/>
            <person name="Yoshida K."/>
            <person name="Zhang L.S."/>
            <person name="Chang S.B."/>
            <person name="Chen F."/>
            <person name="Shi Y."/>
            <person name="Su Y.Y."/>
            <person name="Zhang Y.Q."/>
            <person name="Chen L.J."/>
            <person name="Yin Y."/>
            <person name="Lin M."/>
            <person name="Huang H."/>
            <person name="Deng H."/>
            <person name="Wang Z.W."/>
            <person name="Zhu S.L."/>
            <person name="Zhao X."/>
            <person name="Deng C."/>
            <person name="Niu S.C."/>
            <person name="Huang J."/>
            <person name="Wang M."/>
            <person name="Liu G.H."/>
            <person name="Yang H.J."/>
            <person name="Xiao X.J."/>
            <person name="Hsiao Y.Y."/>
            <person name="Wu W.L."/>
            <person name="Chen Y.Y."/>
            <person name="Mitsuda N."/>
            <person name="Ohme-Takagi M."/>
            <person name="Luo Y.B."/>
            <person name="Van de Peer Y."/>
            <person name="Liu Z.J."/>
        </authorList>
    </citation>
    <scope>NUCLEOTIDE SEQUENCE [LARGE SCALE GENOMIC DNA]</scope>
    <source>
        <tissue evidence="1">The whole plant</tissue>
    </source>
</reference>
<dbReference type="EMBL" id="KZ502032">
    <property type="protein sequence ID" value="PKU84737.1"/>
    <property type="molecule type" value="Genomic_DNA"/>
</dbReference>
<reference evidence="1 2" key="2">
    <citation type="journal article" date="2017" name="Nature">
        <title>The Apostasia genome and the evolution of orchids.</title>
        <authorList>
            <person name="Zhang G.Q."/>
            <person name="Liu K.W."/>
            <person name="Li Z."/>
            <person name="Lohaus R."/>
            <person name="Hsiao Y.Y."/>
            <person name="Niu S.C."/>
            <person name="Wang J.Y."/>
            <person name="Lin Y.C."/>
            <person name="Xu Q."/>
            <person name="Chen L.J."/>
            <person name="Yoshida K."/>
            <person name="Fujiwara S."/>
            <person name="Wang Z.W."/>
            <person name="Zhang Y.Q."/>
            <person name="Mitsuda N."/>
            <person name="Wang M."/>
            <person name="Liu G.H."/>
            <person name="Pecoraro L."/>
            <person name="Huang H.X."/>
            <person name="Xiao X.J."/>
            <person name="Lin M."/>
            <person name="Wu X.Y."/>
            <person name="Wu W.L."/>
            <person name="Chen Y.Y."/>
            <person name="Chang S.B."/>
            <person name="Sakamoto S."/>
            <person name="Ohme-Takagi M."/>
            <person name="Yagi M."/>
            <person name="Zeng S.J."/>
            <person name="Shen C.Y."/>
            <person name="Yeh C.M."/>
            <person name="Luo Y.B."/>
            <person name="Tsai W.C."/>
            <person name="Van de Peer Y."/>
            <person name="Liu Z.J."/>
        </authorList>
    </citation>
    <scope>NUCLEOTIDE SEQUENCE [LARGE SCALE GENOMIC DNA]</scope>
    <source>
        <tissue evidence="1">The whole plant</tissue>
    </source>
</reference>
<name>A0A2I0X9X6_9ASPA</name>
<protein>
    <submittedName>
        <fullName evidence="1">Uncharacterized protein</fullName>
    </submittedName>
</protein>
<gene>
    <name evidence="1" type="ORF">MA16_Dca008147</name>
</gene>
<dbReference type="AlphaFoldDB" id="A0A2I0X9X6"/>
<dbReference type="Proteomes" id="UP000233837">
    <property type="component" value="Unassembled WGS sequence"/>
</dbReference>
<organism evidence="1 2">
    <name type="scientific">Dendrobium catenatum</name>
    <dbReference type="NCBI Taxonomy" id="906689"/>
    <lineage>
        <taxon>Eukaryota</taxon>
        <taxon>Viridiplantae</taxon>
        <taxon>Streptophyta</taxon>
        <taxon>Embryophyta</taxon>
        <taxon>Tracheophyta</taxon>
        <taxon>Spermatophyta</taxon>
        <taxon>Magnoliopsida</taxon>
        <taxon>Liliopsida</taxon>
        <taxon>Asparagales</taxon>
        <taxon>Orchidaceae</taxon>
        <taxon>Epidendroideae</taxon>
        <taxon>Malaxideae</taxon>
        <taxon>Dendrobiinae</taxon>
        <taxon>Dendrobium</taxon>
    </lineage>
</organism>
<evidence type="ECO:0000313" key="2">
    <source>
        <dbReference type="Proteomes" id="UP000233837"/>
    </source>
</evidence>
<evidence type="ECO:0000313" key="1">
    <source>
        <dbReference type="EMBL" id="PKU84737.1"/>
    </source>
</evidence>